<sequence length="108" mass="12437">MISTLTANYGDEALSKMLEAAKQVRETKAMAKDLQNAQFNNWLAQDFTPTQVLNLLGMKHQLREPNAIVWYAYKAFYERAILPRSRPSRILAISPIFYSKRESLLQTT</sequence>
<accession>A0A6A3I0V7</accession>
<comment type="caution">
    <text evidence="2">The sequence shown here is derived from an EMBL/GenBank/DDBJ whole genome shotgun (WGS) entry which is preliminary data.</text>
</comment>
<keyword evidence="5" id="KW-1185">Reference proteome</keyword>
<dbReference type="EMBL" id="QXFT01003962">
    <property type="protein sequence ID" value="KAE9281273.1"/>
    <property type="molecule type" value="Genomic_DNA"/>
</dbReference>
<evidence type="ECO:0000313" key="2">
    <source>
        <dbReference type="EMBL" id="KAE8974645.1"/>
    </source>
</evidence>
<dbReference type="EMBL" id="QXFU01003531">
    <property type="protein sequence ID" value="KAE8974645.1"/>
    <property type="molecule type" value="Genomic_DNA"/>
</dbReference>
<name>A0A6A3I0V7_9STRA</name>
<evidence type="ECO:0000313" key="6">
    <source>
        <dbReference type="Proteomes" id="UP000435112"/>
    </source>
</evidence>
<dbReference type="AlphaFoldDB" id="A0A6A3I0V7"/>
<reference evidence="4 6" key="1">
    <citation type="submission" date="2018-09" db="EMBL/GenBank/DDBJ databases">
        <title>Genomic investigation of the strawberry pathogen Phytophthora fragariae indicates pathogenicity is determined by transcriptional variation in three key races.</title>
        <authorList>
            <person name="Adams T.M."/>
            <person name="Armitage A.D."/>
            <person name="Sobczyk M.K."/>
            <person name="Bates H.J."/>
            <person name="Dunwell J.M."/>
            <person name="Nellist C.F."/>
            <person name="Harrison R.J."/>
        </authorList>
    </citation>
    <scope>NUCLEOTIDE SEQUENCE [LARGE SCALE GENOMIC DNA]</scope>
    <source>
        <strain evidence="1 4">SCRP249</strain>
        <strain evidence="2 6">SCRP324</strain>
        <strain evidence="3 5">SCRP333</strain>
    </source>
</reference>
<gene>
    <name evidence="1" type="ORF">PR001_g26877</name>
    <name evidence="2" type="ORF">PR002_g25848</name>
    <name evidence="3" type="ORF">PR003_g27723</name>
</gene>
<dbReference type="OrthoDB" id="128001at2759"/>
<evidence type="ECO:0000313" key="4">
    <source>
        <dbReference type="Proteomes" id="UP000429607"/>
    </source>
</evidence>
<dbReference type="Proteomes" id="UP000435112">
    <property type="component" value="Unassembled WGS sequence"/>
</dbReference>
<organism evidence="2 6">
    <name type="scientific">Phytophthora rubi</name>
    <dbReference type="NCBI Taxonomy" id="129364"/>
    <lineage>
        <taxon>Eukaryota</taxon>
        <taxon>Sar</taxon>
        <taxon>Stramenopiles</taxon>
        <taxon>Oomycota</taxon>
        <taxon>Peronosporomycetes</taxon>
        <taxon>Peronosporales</taxon>
        <taxon>Peronosporaceae</taxon>
        <taxon>Phytophthora</taxon>
    </lineage>
</organism>
<evidence type="ECO:0008006" key="7">
    <source>
        <dbReference type="Google" id="ProtNLM"/>
    </source>
</evidence>
<dbReference type="Proteomes" id="UP000429607">
    <property type="component" value="Unassembled WGS sequence"/>
</dbReference>
<dbReference type="EMBL" id="QXFV01004137">
    <property type="protein sequence ID" value="KAE8971487.1"/>
    <property type="molecule type" value="Genomic_DNA"/>
</dbReference>
<evidence type="ECO:0000313" key="1">
    <source>
        <dbReference type="EMBL" id="KAE8971487.1"/>
    </source>
</evidence>
<evidence type="ECO:0000313" key="3">
    <source>
        <dbReference type="EMBL" id="KAE9281273.1"/>
    </source>
</evidence>
<protein>
    <recommendedName>
        <fullName evidence="7">RxLR effector protein</fullName>
    </recommendedName>
</protein>
<evidence type="ECO:0000313" key="5">
    <source>
        <dbReference type="Proteomes" id="UP000434957"/>
    </source>
</evidence>
<proteinExistence type="predicted"/>
<dbReference type="Proteomes" id="UP000434957">
    <property type="component" value="Unassembled WGS sequence"/>
</dbReference>